<evidence type="ECO:0000313" key="3">
    <source>
        <dbReference type="Proteomes" id="UP000055048"/>
    </source>
</evidence>
<organism evidence="2 3">
    <name type="scientific">Trichinella murrelli</name>
    <dbReference type="NCBI Taxonomy" id="144512"/>
    <lineage>
        <taxon>Eukaryota</taxon>
        <taxon>Metazoa</taxon>
        <taxon>Ecdysozoa</taxon>
        <taxon>Nematoda</taxon>
        <taxon>Enoplea</taxon>
        <taxon>Dorylaimia</taxon>
        <taxon>Trichinellida</taxon>
        <taxon>Trichinellidae</taxon>
        <taxon>Trichinella</taxon>
    </lineage>
</organism>
<accession>A0A0V0TIV7</accession>
<comment type="caution">
    <text evidence="2">The sequence shown here is derived from an EMBL/GenBank/DDBJ whole genome shotgun (WGS) entry which is preliminary data.</text>
</comment>
<evidence type="ECO:0000313" key="2">
    <source>
        <dbReference type="EMBL" id="KRX38435.1"/>
    </source>
</evidence>
<dbReference type="EMBL" id="JYDJ01000268">
    <property type="protein sequence ID" value="KRX38435.1"/>
    <property type="molecule type" value="Genomic_DNA"/>
</dbReference>
<feature type="region of interest" description="Disordered" evidence="1">
    <location>
        <begin position="95"/>
        <end position="115"/>
    </location>
</feature>
<proteinExistence type="predicted"/>
<sequence length="115" mass="12874">MPRRVAWAGSWMIQTLEPSVMVISPDCQSKVGTQDPWYDQAFHNDNVKASPPASHLQRQRPLAAKAHSSPVAEGSLRWLLEVLSRWTCTRSRVALQKQPPRCPEGGKSPARLAYL</sequence>
<dbReference type="OrthoDB" id="10400674at2759"/>
<feature type="region of interest" description="Disordered" evidence="1">
    <location>
        <begin position="42"/>
        <end position="71"/>
    </location>
</feature>
<evidence type="ECO:0000256" key="1">
    <source>
        <dbReference type="SAM" id="MobiDB-lite"/>
    </source>
</evidence>
<name>A0A0V0TIV7_9BILA</name>
<dbReference type="AlphaFoldDB" id="A0A0V0TIV7"/>
<keyword evidence="3" id="KW-1185">Reference proteome</keyword>
<dbReference type="Proteomes" id="UP000055048">
    <property type="component" value="Unassembled WGS sequence"/>
</dbReference>
<protein>
    <submittedName>
        <fullName evidence="2">Uncharacterized protein</fullName>
    </submittedName>
</protein>
<reference evidence="2 3" key="1">
    <citation type="submission" date="2015-01" db="EMBL/GenBank/DDBJ databases">
        <title>Evolution of Trichinella species and genotypes.</title>
        <authorList>
            <person name="Korhonen P.K."/>
            <person name="Edoardo P."/>
            <person name="Giuseppe L.R."/>
            <person name="Gasser R.B."/>
        </authorList>
    </citation>
    <scope>NUCLEOTIDE SEQUENCE [LARGE SCALE GENOMIC DNA]</scope>
    <source>
        <strain evidence="2">ISS417</strain>
    </source>
</reference>
<gene>
    <name evidence="2" type="ORF">T05_8317</name>
</gene>